<evidence type="ECO:0000313" key="3">
    <source>
        <dbReference type="EMBL" id="KAF2972950.1"/>
    </source>
</evidence>
<dbReference type="EMBL" id="WUBL01000003">
    <property type="protein sequence ID" value="KAF2972950.1"/>
    <property type="molecule type" value="Genomic_DNA"/>
</dbReference>
<reference evidence="3 4" key="1">
    <citation type="submission" date="2019-12" db="EMBL/GenBank/DDBJ databases">
        <title>Draft genome sequence of the ascomycete Xylaria multiplex DSM 110363.</title>
        <authorList>
            <person name="Buettner E."/>
            <person name="Kellner H."/>
        </authorList>
    </citation>
    <scope>NUCLEOTIDE SEQUENCE [LARGE SCALE GENOMIC DNA]</scope>
    <source>
        <strain evidence="3 4">DSM 110363</strain>
    </source>
</reference>
<feature type="transmembrane region" description="Helical" evidence="2">
    <location>
        <begin position="170"/>
        <end position="198"/>
    </location>
</feature>
<dbReference type="AlphaFoldDB" id="A0A7C8MW89"/>
<dbReference type="GO" id="GO:0051285">
    <property type="term" value="C:cell cortex of cell tip"/>
    <property type="evidence" value="ECO:0007669"/>
    <property type="project" value="TreeGrafter"/>
</dbReference>
<feature type="compositionally biased region" description="Basic and acidic residues" evidence="1">
    <location>
        <begin position="22"/>
        <end position="32"/>
    </location>
</feature>
<proteinExistence type="predicted"/>
<feature type="transmembrane region" description="Helical" evidence="2">
    <location>
        <begin position="210"/>
        <end position="231"/>
    </location>
</feature>
<keyword evidence="2" id="KW-0812">Transmembrane</keyword>
<dbReference type="PANTHER" id="PTHR28019">
    <property type="entry name" value="CELL MEMBRANE PROTEIN YLR413W-RELATED"/>
    <property type="match status" value="1"/>
</dbReference>
<keyword evidence="2" id="KW-1133">Transmembrane helix</keyword>
<protein>
    <submittedName>
        <fullName evidence="3">Uncharacterized protein</fullName>
    </submittedName>
</protein>
<dbReference type="OrthoDB" id="2327445at2759"/>
<feature type="compositionally biased region" description="Basic residues" evidence="1">
    <location>
        <begin position="1"/>
        <end position="10"/>
    </location>
</feature>
<dbReference type="FunCoup" id="A0A7C8MW89">
    <property type="interactions" value="52"/>
</dbReference>
<keyword evidence="2" id="KW-0472">Membrane</keyword>
<comment type="caution">
    <text evidence="3">The sequence shown here is derived from an EMBL/GenBank/DDBJ whole genome shotgun (WGS) entry which is preliminary data.</text>
</comment>
<dbReference type="InParanoid" id="A0A7C8MW89"/>
<dbReference type="Pfam" id="PF06687">
    <property type="entry name" value="SUR7"/>
    <property type="match status" value="1"/>
</dbReference>
<feature type="transmembrane region" description="Helical" evidence="2">
    <location>
        <begin position="251"/>
        <end position="277"/>
    </location>
</feature>
<dbReference type="Proteomes" id="UP000481858">
    <property type="component" value="Unassembled WGS sequence"/>
</dbReference>
<dbReference type="InterPro" id="IPR052413">
    <property type="entry name" value="SUR7_domain"/>
</dbReference>
<sequence length="311" mass="34479">MRLPYFRRRPNASSTKESDDDSLGRKDAVNKERLRRGTKNRRTTIAVAAFFHLLAIVFLILVEVGNTSRNSILKEIYLFKLDLTNILAQSAPSGVTLQNSIARTLGLHDFYQVGLWNFCEGYNDEGITSCSKPSVTFWFNPVDIILNELLSGASIALPSEVNDILTILRLAYHIMFGFFLGGLIVNAFLIVGSPIVLYSRWFSFPVGFTSGLASLAVVVGAILGTVISYVFNQALSSQPDLGVTASIGMEMLAFMWTAAGFNLLAFIIHAVLGCYCTSRRDIRTGRKGDREAREAREAREVREVREVVSYA</sequence>
<organism evidence="3 4">
    <name type="scientific">Xylaria multiplex</name>
    <dbReference type="NCBI Taxonomy" id="323545"/>
    <lineage>
        <taxon>Eukaryota</taxon>
        <taxon>Fungi</taxon>
        <taxon>Dikarya</taxon>
        <taxon>Ascomycota</taxon>
        <taxon>Pezizomycotina</taxon>
        <taxon>Sordariomycetes</taxon>
        <taxon>Xylariomycetidae</taxon>
        <taxon>Xylariales</taxon>
        <taxon>Xylariaceae</taxon>
        <taxon>Xylaria</taxon>
    </lineage>
</organism>
<dbReference type="PANTHER" id="PTHR28019:SF2">
    <property type="entry name" value="CELL MEMBRANE PROTEIN YLR413W-RELATED"/>
    <property type="match status" value="1"/>
</dbReference>
<evidence type="ECO:0000313" key="4">
    <source>
        <dbReference type="Proteomes" id="UP000481858"/>
    </source>
</evidence>
<name>A0A7C8MW89_9PEZI</name>
<keyword evidence="4" id="KW-1185">Reference proteome</keyword>
<dbReference type="GO" id="GO:0031505">
    <property type="term" value="P:fungal-type cell wall organization"/>
    <property type="evidence" value="ECO:0007669"/>
    <property type="project" value="TreeGrafter"/>
</dbReference>
<evidence type="ECO:0000256" key="2">
    <source>
        <dbReference type="SAM" id="Phobius"/>
    </source>
</evidence>
<gene>
    <name evidence="3" type="ORF">GQX73_g600</name>
</gene>
<feature type="region of interest" description="Disordered" evidence="1">
    <location>
        <begin position="1"/>
        <end position="35"/>
    </location>
</feature>
<evidence type="ECO:0000256" key="1">
    <source>
        <dbReference type="SAM" id="MobiDB-lite"/>
    </source>
</evidence>
<dbReference type="GO" id="GO:0005886">
    <property type="term" value="C:plasma membrane"/>
    <property type="evidence" value="ECO:0007669"/>
    <property type="project" value="InterPro"/>
</dbReference>
<feature type="transmembrane region" description="Helical" evidence="2">
    <location>
        <begin position="43"/>
        <end position="62"/>
    </location>
</feature>
<dbReference type="InterPro" id="IPR009571">
    <property type="entry name" value="SUR7/Rim9-like_fungi"/>
</dbReference>
<accession>A0A7C8MW89</accession>